<dbReference type="InterPro" id="IPR045860">
    <property type="entry name" value="Snake_toxin-like_sf"/>
</dbReference>
<evidence type="ECO:0000256" key="1">
    <source>
        <dbReference type="SAM" id="Phobius"/>
    </source>
</evidence>
<evidence type="ECO:0000256" key="2">
    <source>
        <dbReference type="SAM" id="SignalP"/>
    </source>
</evidence>
<feature type="chain" id="PRO_5002076609" evidence="2">
    <location>
        <begin position="18"/>
        <end position="151"/>
    </location>
</feature>
<keyword evidence="1" id="KW-1133">Transmembrane helix</keyword>
<keyword evidence="2" id="KW-0732">Signal</keyword>
<gene>
    <name evidence="3" type="ORF">Tcan_10600</name>
</gene>
<proteinExistence type="predicted"/>
<reference evidence="3 4" key="1">
    <citation type="submission" date="2014-11" db="EMBL/GenBank/DDBJ databases">
        <title>Genetic blueprint of the zoonotic pathogen Toxocara canis.</title>
        <authorList>
            <person name="Zhu X.-Q."/>
            <person name="Korhonen P.K."/>
            <person name="Cai H."/>
            <person name="Young N.D."/>
            <person name="Nejsum P."/>
            <person name="von Samson-Himmelstjerna G."/>
            <person name="Boag P.R."/>
            <person name="Tan P."/>
            <person name="Li Q."/>
            <person name="Min J."/>
            <person name="Yang Y."/>
            <person name="Wang X."/>
            <person name="Fang X."/>
            <person name="Hall R.S."/>
            <person name="Hofmann A."/>
            <person name="Sternberg P.W."/>
            <person name="Jex A.R."/>
            <person name="Gasser R.B."/>
        </authorList>
    </citation>
    <scope>NUCLEOTIDE SEQUENCE [LARGE SCALE GENOMIC DNA]</scope>
    <source>
        <strain evidence="3">PN_DK_2014</strain>
    </source>
</reference>
<organism evidence="3 4">
    <name type="scientific">Toxocara canis</name>
    <name type="common">Canine roundworm</name>
    <dbReference type="NCBI Taxonomy" id="6265"/>
    <lineage>
        <taxon>Eukaryota</taxon>
        <taxon>Metazoa</taxon>
        <taxon>Ecdysozoa</taxon>
        <taxon>Nematoda</taxon>
        <taxon>Chromadorea</taxon>
        <taxon>Rhabditida</taxon>
        <taxon>Spirurina</taxon>
        <taxon>Ascaridomorpha</taxon>
        <taxon>Ascaridoidea</taxon>
        <taxon>Toxocaridae</taxon>
        <taxon>Toxocara</taxon>
    </lineage>
</organism>
<name>A0A0B2UV57_TOXCA</name>
<dbReference type="AlphaFoldDB" id="A0A0B2UV57"/>
<dbReference type="EMBL" id="JPKZ01003183">
    <property type="protein sequence ID" value="KHN72977.1"/>
    <property type="molecule type" value="Genomic_DNA"/>
</dbReference>
<keyword evidence="1" id="KW-0812">Transmembrane</keyword>
<sequence>MRSSISFAFSLVVGCAAFEMVQLRCYAGEGNITSEVECGQEPVCCFRKEQESGTVWGCIKTTDIHCLERSLEPVEESGNMSCCHTDLCNGPSGEDSISGWIEEMENAERKIYESRKVAVLTVIVFIVVDAVLVLMCSLCSLKGVLYCRPPI</sequence>
<feature type="signal peptide" evidence="2">
    <location>
        <begin position="1"/>
        <end position="17"/>
    </location>
</feature>
<protein>
    <submittedName>
        <fullName evidence="3">Uncharacterized protein</fullName>
    </submittedName>
</protein>
<accession>A0A0B2UV57</accession>
<evidence type="ECO:0000313" key="3">
    <source>
        <dbReference type="EMBL" id="KHN72977.1"/>
    </source>
</evidence>
<evidence type="ECO:0000313" key="4">
    <source>
        <dbReference type="Proteomes" id="UP000031036"/>
    </source>
</evidence>
<comment type="caution">
    <text evidence="3">The sequence shown here is derived from an EMBL/GenBank/DDBJ whole genome shotgun (WGS) entry which is preliminary data.</text>
</comment>
<dbReference type="Proteomes" id="UP000031036">
    <property type="component" value="Unassembled WGS sequence"/>
</dbReference>
<dbReference type="Gene3D" id="2.10.60.10">
    <property type="entry name" value="CD59"/>
    <property type="match status" value="1"/>
</dbReference>
<keyword evidence="4" id="KW-1185">Reference proteome</keyword>
<feature type="transmembrane region" description="Helical" evidence="1">
    <location>
        <begin position="117"/>
        <end position="141"/>
    </location>
</feature>
<dbReference type="PROSITE" id="PS51257">
    <property type="entry name" value="PROKAR_LIPOPROTEIN"/>
    <property type="match status" value="1"/>
</dbReference>
<keyword evidence="1" id="KW-0472">Membrane</keyword>